<dbReference type="AlphaFoldDB" id="W4M6N9"/>
<dbReference type="HOGENOM" id="CLU_2435374_0_0_7"/>
<organism evidence="1 2">
    <name type="scientific">Candidatus Entotheonella gemina</name>
    <dbReference type="NCBI Taxonomy" id="1429439"/>
    <lineage>
        <taxon>Bacteria</taxon>
        <taxon>Pseudomonadati</taxon>
        <taxon>Nitrospinota/Tectimicrobiota group</taxon>
        <taxon>Candidatus Tectimicrobiota</taxon>
        <taxon>Candidatus Entotheonellia</taxon>
        <taxon>Candidatus Entotheonellales</taxon>
        <taxon>Candidatus Entotheonellaceae</taxon>
        <taxon>Candidatus Entotheonella</taxon>
    </lineage>
</organism>
<proteinExistence type="predicted"/>
<reference evidence="1 2" key="1">
    <citation type="journal article" date="2014" name="Nature">
        <title>An environmental bacterial taxon with a large and distinct metabolic repertoire.</title>
        <authorList>
            <person name="Wilson M.C."/>
            <person name="Mori T."/>
            <person name="Ruckert C."/>
            <person name="Uria A.R."/>
            <person name="Helf M.J."/>
            <person name="Takada K."/>
            <person name="Gernert C."/>
            <person name="Steffens U.A."/>
            <person name="Heycke N."/>
            <person name="Schmitt S."/>
            <person name="Rinke C."/>
            <person name="Helfrich E.J."/>
            <person name="Brachmann A.O."/>
            <person name="Gurgui C."/>
            <person name="Wakimoto T."/>
            <person name="Kracht M."/>
            <person name="Crusemann M."/>
            <person name="Hentschel U."/>
            <person name="Abe I."/>
            <person name="Matsunaga S."/>
            <person name="Kalinowski J."/>
            <person name="Takeyama H."/>
            <person name="Piel J."/>
        </authorList>
    </citation>
    <scope>NUCLEOTIDE SEQUENCE [LARGE SCALE GENOMIC DNA]</scope>
    <source>
        <strain evidence="2">TSY2</strain>
    </source>
</reference>
<comment type="caution">
    <text evidence="1">The sequence shown here is derived from an EMBL/GenBank/DDBJ whole genome shotgun (WGS) entry which is preliminary data.</text>
</comment>
<protein>
    <submittedName>
        <fullName evidence="1">Uncharacterized protein</fullName>
    </submittedName>
</protein>
<keyword evidence="2" id="KW-1185">Reference proteome</keyword>
<accession>W4M6N9</accession>
<sequence>MKQIVDKLVALEHDIVSEKGEFSLLALLLREDAGDKWDLLASAPWLEENQKASLDYLVNHLQSRLETQELLSLSLSLSLESSYLKKAIPF</sequence>
<name>W4M6N9_9BACT</name>
<evidence type="ECO:0000313" key="1">
    <source>
        <dbReference type="EMBL" id="ETX06024.1"/>
    </source>
</evidence>
<dbReference type="Proteomes" id="UP000019140">
    <property type="component" value="Unassembled WGS sequence"/>
</dbReference>
<dbReference type="EMBL" id="AZHX01000804">
    <property type="protein sequence ID" value="ETX06024.1"/>
    <property type="molecule type" value="Genomic_DNA"/>
</dbReference>
<evidence type="ECO:0000313" key="2">
    <source>
        <dbReference type="Proteomes" id="UP000019140"/>
    </source>
</evidence>
<gene>
    <name evidence="1" type="ORF">ETSY2_19590</name>
</gene>